<evidence type="ECO:0000313" key="4">
    <source>
        <dbReference type="EMBL" id="MFG6447259.1"/>
    </source>
</evidence>
<comment type="caution">
    <text evidence="4">The sequence shown here is derived from an EMBL/GenBank/DDBJ whole genome shotgun (WGS) entry which is preliminary data.</text>
</comment>
<keyword evidence="5" id="KW-1185">Reference proteome</keyword>
<sequence length="272" mass="28552">MSMATSTQAHTAQPARRRPLLMGLLGLLGALSMSAATLTHAQPRAELTVSAAASLGPAYKALAARFEAQNPGVQVRLNTAASGTLVQQLAQGAPVDVLATADQESMDLAQRQGLIQESSRHNVVGNTLVLVQAKGGAALGSLQALAQTKGVQRIAIGHAGSVPAGRWARAVLEQAGLWQAVQARLITTLNVRQALDYVLRGEVDAAFVYASDIHGSQDRLGPMLPLGTPTPIRYAQAVTRHSQQPVWAQAWVSYSQSPAALQLLRAHGFSAP</sequence>
<dbReference type="InterPro" id="IPR005950">
    <property type="entry name" value="ModA"/>
</dbReference>
<evidence type="ECO:0000256" key="1">
    <source>
        <dbReference type="ARBA" id="ARBA00009175"/>
    </source>
</evidence>
<name>A0ABW7FSE5_9BURK</name>
<dbReference type="SUPFAM" id="SSF53850">
    <property type="entry name" value="Periplasmic binding protein-like II"/>
    <property type="match status" value="1"/>
</dbReference>
<proteinExistence type="inferred from homology"/>
<evidence type="ECO:0000313" key="5">
    <source>
        <dbReference type="Proteomes" id="UP001606099"/>
    </source>
</evidence>
<dbReference type="Gene3D" id="3.40.190.10">
    <property type="entry name" value="Periplasmic binding protein-like II"/>
    <property type="match status" value="2"/>
</dbReference>
<organism evidence="4 5">
    <name type="scientific">Roseateles rivi</name>
    <dbReference type="NCBI Taxonomy" id="3299028"/>
    <lineage>
        <taxon>Bacteria</taxon>
        <taxon>Pseudomonadati</taxon>
        <taxon>Pseudomonadota</taxon>
        <taxon>Betaproteobacteria</taxon>
        <taxon>Burkholderiales</taxon>
        <taxon>Sphaerotilaceae</taxon>
        <taxon>Roseateles</taxon>
    </lineage>
</organism>
<dbReference type="InterPro" id="IPR050682">
    <property type="entry name" value="ModA/WtpA"/>
</dbReference>
<dbReference type="PANTHER" id="PTHR30632">
    <property type="entry name" value="MOLYBDATE-BINDING PERIPLASMIC PROTEIN"/>
    <property type="match status" value="1"/>
</dbReference>
<protein>
    <submittedName>
        <fullName evidence="4">Molybdate ABC transporter substrate-binding protein</fullName>
    </submittedName>
</protein>
<dbReference type="PANTHER" id="PTHR30632:SF0">
    <property type="entry name" value="SULFATE-BINDING PROTEIN"/>
    <property type="match status" value="1"/>
</dbReference>
<dbReference type="Proteomes" id="UP001606099">
    <property type="component" value="Unassembled WGS sequence"/>
</dbReference>
<keyword evidence="2" id="KW-0479">Metal-binding</keyword>
<gene>
    <name evidence="4" type="primary">modA</name>
    <name evidence="4" type="ORF">ACG0Z6_03270</name>
</gene>
<dbReference type="EMBL" id="JBIGHZ010000001">
    <property type="protein sequence ID" value="MFG6447259.1"/>
    <property type="molecule type" value="Genomic_DNA"/>
</dbReference>
<evidence type="ECO:0000256" key="3">
    <source>
        <dbReference type="ARBA" id="ARBA00022729"/>
    </source>
</evidence>
<dbReference type="Pfam" id="PF13531">
    <property type="entry name" value="SBP_bac_11"/>
    <property type="match status" value="1"/>
</dbReference>
<evidence type="ECO:0000256" key="2">
    <source>
        <dbReference type="ARBA" id="ARBA00022723"/>
    </source>
</evidence>
<comment type="similarity">
    <text evidence="1">Belongs to the bacterial solute-binding protein ModA family.</text>
</comment>
<dbReference type="PIRSF" id="PIRSF004846">
    <property type="entry name" value="ModA"/>
    <property type="match status" value="1"/>
</dbReference>
<dbReference type="RefSeq" id="WP_394458629.1">
    <property type="nucleotide sequence ID" value="NZ_JBIGHZ010000001.1"/>
</dbReference>
<keyword evidence="3" id="KW-0732">Signal</keyword>
<reference evidence="4 5" key="1">
    <citation type="submission" date="2024-08" db="EMBL/GenBank/DDBJ databases">
        <authorList>
            <person name="Lu H."/>
        </authorList>
    </citation>
    <scope>NUCLEOTIDE SEQUENCE [LARGE SCALE GENOMIC DNA]</scope>
    <source>
        <strain evidence="4 5">BYS180W</strain>
    </source>
</reference>
<accession>A0ABW7FSE5</accession>
<dbReference type="NCBIfam" id="TIGR01256">
    <property type="entry name" value="modA"/>
    <property type="match status" value="1"/>
</dbReference>